<feature type="signal peptide" evidence="1">
    <location>
        <begin position="1"/>
        <end position="21"/>
    </location>
</feature>
<protein>
    <submittedName>
        <fullName evidence="2">Uncharacterized protein</fullName>
    </submittedName>
</protein>
<sequence length="97" mass="10545">MLQRKVLLVAVAVLMTVTFSAAGLFAQGHGGSVGPGQQKKTPPFLITGKLPHLTKLLMQQWDNPELNLSDEQKSRLMVVRKESISTVRRLGPKNGGP</sequence>
<dbReference type="KEGG" id="ddu:GF1_27680"/>
<proteinExistence type="predicted"/>
<evidence type="ECO:0000313" key="3">
    <source>
        <dbReference type="Proteomes" id="UP001063350"/>
    </source>
</evidence>
<reference evidence="2" key="1">
    <citation type="submission" date="2020-12" db="EMBL/GenBank/DDBJ databases">
        <title>Desulfobium dissulfuricans gen. nov., sp. nov., a novel mesophilic, sulfate-reducing bacterium isolated from a deep-sea hydrothermal vent.</title>
        <authorList>
            <person name="Hashimoto Y."/>
            <person name="Tame A."/>
            <person name="Sawayama S."/>
            <person name="Miyazaki J."/>
            <person name="Takai K."/>
            <person name="Nakagawa S."/>
        </authorList>
    </citation>
    <scope>NUCLEOTIDE SEQUENCE</scope>
    <source>
        <strain evidence="2">GF1</strain>
    </source>
</reference>
<dbReference type="AlphaFoldDB" id="A0A915XKS8"/>
<feature type="chain" id="PRO_5037548762" evidence="1">
    <location>
        <begin position="22"/>
        <end position="97"/>
    </location>
</feature>
<evidence type="ECO:0000256" key="1">
    <source>
        <dbReference type="SAM" id="SignalP"/>
    </source>
</evidence>
<dbReference type="RefSeq" id="WP_267927124.1">
    <property type="nucleotide sequence ID" value="NZ_AP024233.1"/>
</dbReference>
<organism evidence="2 3">
    <name type="scientific">Desulfolithobacter dissulfuricans</name>
    <dbReference type="NCBI Taxonomy" id="2795293"/>
    <lineage>
        <taxon>Bacteria</taxon>
        <taxon>Pseudomonadati</taxon>
        <taxon>Thermodesulfobacteriota</taxon>
        <taxon>Desulfobulbia</taxon>
        <taxon>Desulfobulbales</taxon>
        <taxon>Desulfobulbaceae</taxon>
        <taxon>Desulfolithobacter</taxon>
    </lineage>
</organism>
<keyword evidence="3" id="KW-1185">Reference proteome</keyword>
<keyword evidence="1" id="KW-0732">Signal</keyword>
<dbReference type="EMBL" id="AP024233">
    <property type="protein sequence ID" value="BCO10392.1"/>
    <property type="molecule type" value="Genomic_DNA"/>
</dbReference>
<evidence type="ECO:0000313" key="2">
    <source>
        <dbReference type="EMBL" id="BCO10392.1"/>
    </source>
</evidence>
<dbReference type="Proteomes" id="UP001063350">
    <property type="component" value="Chromosome"/>
</dbReference>
<accession>A0A915XKS8</accession>
<gene>
    <name evidence="2" type="ORF">GF1_27680</name>
</gene>
<name>A0A915XKS8_9BACT</name>